<proteinExistence type="predicted"/>
<reference evidence="1 2" key="1">
    <citation type="journal article" date="2018" name="Sci. Data">
        <title>The draft genome sequence of cork oak.</title>
        <authorList>
            <person name="Ramos A.M."/>
            <person name="Usie A."/>
            <person name="Barbosa P."/>
            <person name="Barros P.M."/>
            <person name="Capote T."/>
            <person name="Chaves I."/>
            <person name="Simoes F."/>
            <person name="Abreu I."/>
            <person name="Carrasquinho I."/>
            <person name="Faro C."/>
            <person name="Guimaraes J.B."/>
            <person name="Mendonca D."/>
            <person name="Nobrega F."/>
            <person name="Rodrigues L."/>
            <person name="Saibo N.J.M."/>
            <person name="Varela M.C."/>
            <person name="Egas C."/>
            <person name="Matos J."/>
            <person name="Miguel C.M."/>
            <person name="Oliveira M.M."/>
            <person name="Ricardo C.P."/>
            <person name="Goncalves S."/>
        </authorList>
    </citation>
    <scope>NUCLEOTIDE SEQUENCE [LARGE SCALE GENOMIC DNA]</scope>
    <source>
        <strain evidence="2">cv. HL8</strain>
    </source>
</reference>
<comment type="caution">
    <text evidence="1">The sequence shown here is derived from an EMBL/GenBank/DDBJ whole genome shotgun (WGS) entry which is preliminary data.</text>
</comment>
<dbReference type="AlphaFoldDB" id="A0AAW0L9S2"/>
<gene>
    <name evidence="1" type="ORF">CFP56_004975</name>
</gene>
<name>A0AAW0L9S2_QUESU</name>
<keyword evidence="2" id="KW-1185">Reference proteome</keyword>
<protein>
    <submittedName>
        <fullName evidence="1">Uncharacterized protein</fullName>
    </submittedName>
</protein>
<organism evidence="1 2">
    <name type="scientific">Quercus suber</name>
    <name type="common">Cork oak</name>
    <dbReference type="NCBI Taxonomy" id="58331"/>
    <lineage>
        <taxon>Eukaryota</taxon>
        <taxon>Viridiplantae</taxon>
        <taxon>Streptophyta</taxon>
        <taxon>Embryophyta</taxon>
        <taxon>Tracheophyta</taxon>
        <taxon>Spermatophyta</taxon>
        <taxon>Magnoliopsida</taxon>
        <taxon>eudicotyledons</taxon>
        <taxon>Gunneridae</taxon>
        <taxon>Pentapetalae</taxon>
        <taxon>rosids</taxon>
        <taxon>fabids</taxon>
        <taxon>Fagales</taxon>
        <taxon>Fagaceae</taxon>
        <taxon>Quercus</taxon>
    </lineage>
</organism>
<evidence type="ECO:0000313" key="2">
    <source>
        <dbReference type="Proteomes" id="UP000237347"/>
    </source>
</evidence>
<dbReference type="Proteomes" id="UP000237347">
    <property type="component" value="Unassembled WGS sequence"/>
</dbReference>
<evidence type="ECO:0000313" key="1">
    <source>
        <dbReference type="EMBL" id="KAK7848480.1"/>
    </source>
</evidence>
<sequence>MEHLKPISVQKIQTYNHFTILNSKLYCVANNLTKDAPVKNNENHFNRESRCNPHTIVLGGKLFVLGGFQFEPNMKKHFHLMKFFTPTKTNGNLYLIPSKYGLVDDVEFYVIKTYNHFTILNSKLYCVANNLTKDAPVKNNENHFNRESGALTSPTLMRVGIVLLE</sequence>
<dbReference type="EMBL" id="PKMF04000127">
    <property type="protein sequence ID" value="KAK7848480.1"/>
    <property type="molecule type" value="Genomic_DNA"/>
</dbReference>
<accession>A0AAW0L9S2</accession>